<dbReference type="PANTHER" id="PTHR40265:SF1">
    <property type="entry name" value="GLYOXALASE-LIKE DOMAIN-CONTAINING PROTEIN"/>
    <property type="match status" value="1"/>
</dbReference>
<evidence type="ECO:0000259" key="1">
    <source>
        <dbReference type="Pfam" id="PF13468"/>
    </source>
</evidence>
<dbReference type="Gene3D" id="3.10.180.10">
    <property type="entry name" value="2,3-Dihydroxybiphenyl 1,2-Dioxygenase, domain 1"/>
    <property type="match status" value="1"/>
</dbReference>
<dbReference type="AlphaFoldDB" id="A0A4R6RLM0"/>
<name>A0A4R6RLM0_9HYPH</name>
<evidence type="ECO:0000313" key="3">
    <source>
        <dbReference type="Proteomes" id="UP000294547"/>
    </source>
</evidence>
<dbReference type="EMBL" id="SNXY01000006">
    <property type="protein sequence ID" value="TDP87015.1"/>
    <property type="molecule type" value="Genomic_DNA"/>
</dbReference>
<sequence length="269" mass="28421">MIRGIDHLVLAVRDLSAARDFYAGLGFTTTPVARHPWGTENVLVQFDGAFLELLAVADAAAIPEHGPGRFSFGAFARDAVARGEGCAMLVLDSADETADRADFAARGLPLFEPFRFERIARRPDGTERTVAFSLTFTASPEMPEIGFFTCRQHYPENFWNPAFQTHANGCTGVDAVILAAADPAAVAPFLAAFAGGTAREEDGAVVVETARGRLEVETPAALATRYGAAALPADAGTPRIVAIRFRGAGNGSRVVPASAAFGTTLILPR</sequence>
<comment type="caution">
    <text evidence="2">The sequence shown here is derived from an EMBL/GenBank/DDBJ whole genome shotgun (WGS) entry which is preliminary data.</text>
</comment>
<dbReference type="InterPro" id="IPR025870">
    <property type="entry name" value="Glyoxalase-like_dom"/>
</dbReference>
<gene>
    <name evidence="2" type="ORF">EDD54_0900</name>
</gene>
<accession>A0A4R6RLM0</accession>
<dbReference type="Proteomes" id="UP000294547">
    <property type="component" value="Unassembled WGS sequence"/>
</dbReference>
<dbReference type="SUPFAM" id="SSF54593">
    <property type="entry name" value="Glyoxalase/Bleomycin resistance protein/Dihydroxybiphenyl dioxygenase"/>
    <property type="match status" value="1"/>
</dbReference>
<dbReference type="RefSeq" id="WP_126536189.1">
    <property type="nucleotide sequence ID" value="NZ_BSPM01000008.1"/>
</dbReference>
<dbReference type="PANTHER" id="PTHR40265">
    <property type="entry name" value="BLL2707 PROTEIN"/>
    <property type="match status" value="1"/>
</dbReference>
<protein>
    <submittedName>
        <fullName evidence="2">Glyoxalase-like protein</fullName>
    </submittedName>
</protein>
<feature type="domain" description="Glyoxalase-like" evidence="1">
    <location>
        <begin position="5"/>
        <end position="192"/>
    </location>
</feature>
<dbReference type="Pfam" id="PF13468">
    <property type="entry name" value="Glyoxalase_3"/>
    <property type="match status" value="1"/>
</dbReference>
<evidence type="ECO:0000313" key="2">
    <source>
        <dbReference type="EMBL" id="TDP87015.1"/>
    </source>
</evidence>
<dbReference type="OrthoDB" id="9812467at2"/>
<keyword evidence="3" id="KW-1185">Reference proteome</keyword>
<dbReference type="CDD" id="cd06587">
    <property type="entry name" value="VOC"/>
    <property type="match status" value="1"/>
</dbReference>
<reference evidence="2 3" key="1">
    <citation type="submission" date="2019-03" db="EMBL/GenBank/DDBJ databases">
        <title>Genomic Encyclopedia of Type Strains, Phase IV (KMG-IV): sequencing the most valuable type-strain genomes for metagenomic binning, comparative biology and taxonomic classification.</title>
        <authorList>
            <person name="Goeker M."/>
        </authorList>
    </citation>
    <scope>NUCLEOTIDE SEQUENCE [LARGE SCALE GENOMIC DNA]</scope>
    <source>
        <strain evidence="2 3">DSM 102969</strain>
    </source>
</reference>
<proteinExistence type="predicted"/>
<dbReference type="InterPro" id="IPR029068">
    <property type="entry name" value="Glyas_Bleomycin-R_OHBP_Dase"/>
</dbReference>
<organism evidence="2 3">
    <name type="scientific">Oharaeibacter diazotrophicus</name>
    <dbReference type="NCBI Taxonomy" id="1920512"/>
    <lineage>
        <taxon>Bacteria</taxon>
        <taxon>Pseudomonadati</taxon>
        <taxon>Pseudomonadota</taxon>
        <taxon>Alphaproteobacteria</taxon>
        <taxon>Hyphomicrobiales</taxon>
        <taxon>Pleomorphomonadaceae</taxon>
        <taxon>Oharaeibacter</taxon>
    </lineage>
</organism>